<accession>A0A2G5T0H1</accession>
<name>A0A2G5T0H1_9PELO</name>
<feature type="compositionally biased region" description="Polar residues" evidence="1">
    <location>
        <begin position="397"/>
        <end position="409"/>
    </location>
</feature>
<feature type="region of interest" description="Disordered" evidence="1">
    <location>
        <begin position="388"/>
        <end position="413"/>
    </location>
</feature>
<feature type="domain" description="SPK" evidence="2">
    <location>
        <begin position="557"/>
        <end position="663"/>
    </location>
</feature>
<evidence type="ECO:0000313" key="4">
    <source>
        <dbReference type="Proteomes" id="UP000230233"/>
    </source>
</evidence>
<keyword evidence="4" id="KW-1185">Reference proteome</keyword>
<feature type="compositionally biased region" description="Polar residues" evidence="1">
    <location>
        <begin position="695"/>
        <end position="710"/>
    </location>
</feature>
<evidence type="ECO:0000313" key="3">
    <source>
        <dbReference type="EMBL" id="PIC20777.1"/>
    </source>
</evidence>
<feature type="region of interest" description="Disordered" evidence="1">
    <location>
        <begin position="100"/>
        <end position="211"/>
    </location>
</feature>
<dbReference type="Proteomes" id="UP000230233">
    <property type="component" value="Chromosome X"/>
</dbReference>
<dbReference type="InterPro" id="IPR006570">
    <property type="entry name" value="SPK_dom"/>
</dbReference>
<dbReference type="PANTHER" id="PTHR23362">
    <property type="entry name" value="L-PLASTIN-RELATED"/>
    <property type="match status" value="1"/>
</dbReference>
<organism evidence="3 4">
    <name type="scientific">Caenorhabditis nigoni</name>
    <dbReference type="NCBI Taxonomy" id="1611254"/>
    <lineage>
        <taxon>Eukaryota</taxon>
        <taxon>Metazoa</taxon>
        <taxon>Ecdysozoa</taxon>
        <taxon>Nematoda</taxon>
        <taxon>Chromadorea</taxon>
        <taxon>Rhabditida</taxon>
        <taxon>Rhabditina</taxon>
        <taxon>Rhabditomorpha</taxon>
        <taxon>Rhabditoidea</taxon>
        <taxon>Rhabditidae</taxon>
        <taxon>Peloderinae</taxon>
        <taxon>Caenorhabditis</taxon>
    </lineage>
</organism>
<dbReference type="InterPro" id="IPR053315">
    <property type="entry name" value="Peptidase_C14A"/>
</dbReference>
<evidence type="ECO:0000256" key="1">
    <source>
        <dbReference type="SAM" id="MobiDB-lite"/>
    </source>
</evidence>
<gene>
    <name evidence="3" type="primary">Cnig_chr_X.g25852</name>
    <name evidence="3" type="ORF">B9Z55_025852</name>
</gene>
<reference evidence="4" key="1">
    <citation type="submission" date="2017-10" db="EMBL/GenBank/DDBJ databases">
        <title>Rapid genome shrinkage in a self-fertile nematode reveals novel sperm competition proteins.</title>
        <authorList>
            <person name="Yin D."/>
            <person name="Schwarz E.M."/>
            <person name="Thomas C.G."/>
            <person name="Felde R.L."/>
            <person name="Korf I.F."/>
            <person name="Cutter A.D."/>
            <person name="Schartner C.M."/>
            <person name="Ralston E.J."/>
            <person name="Meyer B.J."/>
            <person name="Haag E.S."/>
        </authorList>
    </citation>
    <scope>NUCLEOTIDE SEQUENCE [LARGE SCALE GENOMIC DNA]</scope>
    <source>
        <strain evidence="4">JU1422</strain>
    </source>
</reference>
<feature type="compositionally biased region" description="Polar residues" evidence="1">
    <location>
        <begin position="132"/>
        <end position="149"/>
    </location>
</feature>
<feature type="compositionally biased region" description="Polar residues" evidence="1">
    <location>
        <begin position="164"/>
        <end position="182"/>
    </location>
</feature>
<protein>
    <recommendedName>
        <fullName evidence="2">SPK domain-containing protein</fullName>
    </recommendedName>
</protein>
<proteinExistence type="predicted"/>
<comment type="caution">
    <text evidence="3">The sequence shown here is derived from an EMBL/GenBank/DDBJ whole genome shotgun (WGS) entry which is preliminary data.</text>
</comment>
<feature type="compositionally biased region" description="Low complexity" evidence="1">
    <location>
        <begin position="713"/>
        <end position="727"/>
    </location>
</feature>
<evidence type="ECO:0000259" key="2">
    <source>
        <dbReference type="Pfam" id="PF04435"/>
    </source>
</evidence>
<dbReference type="EMBL" id="PDUG01000006">
    <property type="protein sequence ID" value="PIC20777.1"/>
    <property type="molecule type" value="Genomic_DNA"/>
</dbReference>
<feature type="region of interest" description="Disordered" evidence="1">
    <location>
        <begin position="695"/>
        <end position="776"/>
    </location>
</feature>
<feature type="compositionally biased region" description="Basic and acidic residues" evidence="1">
    <location>
        <begin position="100"/>
        <end position="122"/>
    </location>
</feature>
<dbReference type="AlphaFoldDB" id="A0A2G5T0H1"/>
<dbReference type="Pfam" id="PF04435">
    <property type="entry name" value="SPK"/>
    <property type="match status" value="1"/>
</dbReference>
<feature type="compositionally biased region" description="Low complexity" evidence="1">
    <location>
        <begin position="188"/>
        <end position="202"/>
    </location>
</feature>
<dbReference type="PANTHER" id="PTHR23362:SF0">
    <property type="entry name" value="CALPONIN-HOMOLOGY (CH) DOMAIN-CONTAINING PROTEIN-RELATED"/>
    <property type="match status" value="1"/>
</dbReference>
<sequence length="1156" mass="130249">MASNMSEKYSKCIEYIADNTKNYSKPEVFKLWVNEAVENVPELKDVHKETKCFYECSRSFSRVVTFSRVVSKKFVKSLTDDGYEVRLNNKRVITFVESKDKTFSRSSHHEQHDLHFKGDRVSKRQYGAMKTVTGNLQPTASTHPNSPANQPAPLPSAHRRGYGKSSSKRAQASGSPALSGPNSKRAKPATPSSPSASSSPYRTPLPPPPVTCRSADCQTDSVMHQHSATQTITIPPRSMVDAATMTEKLIESRSLVECAWLIARQFHIRLEYLGWYAYRDAVLKSKGKVAAYKCDNLISTAILFVKAAMEPANNDHGYYPYRKFLRDFYYCVVDRLDAERDNLLQKSLELIVREVETHGESTTVVSRERIFSALKTILDSVTDNSPRLLPAHGQGSGQSSLPATRLSTHSKTEDVKNQDDTVEIFPAPIPFCLLPVPAGMVKIMRITDVVWKFASDCKINASEIDIVRHRNNLSGHELLTALECNDFIMNAIETIRRHREPVTFSNSNANFLQLKKVFRDFTDSLIKPLNEIHGNILDSPTQKTCLFIMDVKYEQCLKYISSNIENYTKPELFKLWVADAVENVADLKDVTKTSKNFYKAVNVRLRKIEENDDYSLKEKLQMVFIFSRAVSKDFVKSLTDNGYKVKPNEKNVIIFVESNDKTFSRSSAQRQNDLHFKGEPVLNRRYWSMKVVSGNGQRTTPTIRNSQNIPKASVSVQRSQVQRSGRSSGKRAQASGSPTLSGPKSKRAKPVTPSSPSASSSPYRTPLSPPPVTCRSADCQTDSVMHQHSATQTITIPPRSMVDAATMTEETTIEEKLIDSRELVECAWLIARQFHIRLEDLGWSAYRDAVLKNRGKVAAYKCDNLISTSILFVKAAMVPANNDHSYYPYRKFLRDFYDCVVDRIDAKRDNLLQKSLELIVREVETHGESTTVVSRERIFSAMKMILDSVIDTSRLLSAHGHESGQNLLPATHLSTDSKTDAVMNQDDTIETVPAPIPFCLLPVPAGMVKIMRITDVVWEFASDCKIKASEIDIVRHRNNLSGHELLTALECNDFIMNAIETIRRHREPVTTSNSNANFLPLGKVFRDFTESFIKPLNEIHGNVLGDSSDYMKEQISKVGDAIHTNVVPRKEIRSVLVWILESVVPKEFQEPVDLHP</sequence>
<dbReference type="OrthoDB" id="10468787at2759"/>